<dbReference type="Pfam" id="PF00702">
    <property type="entry name" value="Hydrolase"/>
    <property type="match status" value="1"/>
</dbReference>
<name>C0W0L2_9ACTO</name>
<dbReference type="PANTHER" id="PTHR18901:SF38">
    <property type="entry name" value="PSEUDOURIDINE-5'-PHOSPHATASE"/>
    <property type="match status" value="1"/>
</dbReference>
<proteinExistence type="predicted"/>
<dbReference type="GO" id="GO:0016787">
    <property type="term" value="F:hydrolase activity"/>
    <property type="evidence" value="ECO:0007669"/>
    <property type="project" value="UniProtKB-KW"/>
</dbReference>
<dbReference type="Proteomes" id="UP000010301">
    <property type="component" value="Unassembled WGS sequence"/>
</dbReference>
<comment type="caution">
    <text evidence="1">The sequence shown here is derived from an EMBL/GenBank/DDBJ whole genome shotgun (WGS) entry which is preliminary data.</text>
</comment>
<dbReference type="HOGENOM" id="CLU_045011_13_1_11"/>
<dbReference type="Gene3D" id="1.10.150.240">
    <property type="entry name" value="Putative phosphatase, domain 2"/>
    <property type="match status" value="1"/>
</dbReference>
<dbReference type="InterPro" id="IPR006439">
    <property type="entry name" value="HAD-SF_hydro_IA"/>
</dbReference>
<dbReference type="InterPro" id="IPR036412">
    <property type="entry name" value="HAD-like_sf"/>
</dbReference>
<dbReference type="Gene3D" id="3.40.50.1000">
    <property type="entry name" value="HAD superfamily/HAD-like"/>
    <property type="match status" value="1"/>
</dbReference>
<keyword evidence="1" id="KW-0378">Hydrolase</keyword>
<evidence type="ECO:0000313" key="1">
    <source>
        <dbReference type="EMBL" id="EEH64071.1"/>
    </source>
</evidence>
<protein>
    <submittedName>
        <fullName evidence="1">HAD hydrolase, family IA, variant 3</fullName>
    </submittedName>
</protein>
<dbReference type="SUPFAM" id="SSF56784">
    <property type="entry name" value="HAD-like"/>
    <property type="match status" value="1"/>
</dbReference>
<accession>C0W0L2</accession>
<keyword evidence="2" id="KW-1185">Reference proteome</keyword>
<dbReference type="AlphaFoldDB" id="C0W0L2"/>
<dbReference type="CDD" id="cd07505">
    <property type="entry name" value="HAD_BPGM-like"/>
    <property type="match status" value="1"/>
</dbReference>
<dbReference type="NCBIfam" id="TIGR01509">
    <property type="entry name" value="HAD-SF-IA-v3"/>
    <property type="match status" value="1"/>
</dbReference>
<gene>
    <name evidence="1" type="ORF">HMPREF0044_1090</name>
</gene>
<sequence length="211" mass="22608">MDGTLIDSEIYWQTAETRLFESLGEVWKPEISDQLAGRSLVDAIGIMSAATGVDLDPASAIEFLINSVHQQVSEGGAPWLPGALETLQLAKTLGVKTALVTSSYRQFTQSVVDQAFPGAFDAVVCGDEVKYAKPHPEPFLKAAELLNVEITECMAFEDSPSGSRAAIASGALTCIVPGVNPVPSGLDALYIEGLKVITAEWLENTWSNHRK</sequence>
<dbReference type="EMBL" id="ACFG01000030">
    <property type="protein sequence ID" value="EEH64071.1"/>
    <property type="molecule type" value="Genomic_DNA"/>
</dbReference>
<reference evidence="1 2" key="1">
    <citation type="submission" date="2009-01" db="EMBL/GenBank/DDBJ databases">
        <authorList>
            <person name="Qin X."/>
            <person name="Bachman B."/>
            <person name="Battles P."/>
            <person name="Bell A."/>
            <person name="Bess C."/>
            <person name="Bickham C."/>
            <person name="Chaboub L."/>
            <person name="Chen D."/>
            <person name="Coyle M."/>
            <person name="Deiros D.R."/>
            <person name="Dinh H."/>
            <person name="Forbes L."/>
            <person name="Fowler G."/>
            <person name="Francisco L."/>
            <person name="Fu Q."/>
            <person name="Gubbala S."/>
            <person name="Hale W."/>
            <person name="Han Y."/>
            <person name="Hemphill L."/>
            <person name="Highlander S.K."/>
            <person name="Hirani K."/>
            <person name="Hogues M."/>
            <person name="Jackson L."/>
            <person name="Jakkamsetti A."/>
            <person name="Javaid M."/>
            <person name="Jiang H."/>
            <person name="Korchina V."/>
            <person name="Kovar C."/>
            <person name="Lara F."/>
            <person name="Lee S."/>
            <person name="Mata R."/>
            <person name="Mathew T."/>
            <person name="Moen C."/>
            <person name="Morales K."/>
            <person name="Munidasa M."/>
            <person name="Nazareth L."/>
            <person name="Ngo R."/>
            <person name="Nguyen L."/>
            <person name="Okwuonu G."/>
            <person name="Ongeri F."/>
            <person name="Patil S."/>
            <person name="Petrosino J."/>
            <person name="Pham C."/>
            <person name="Pham P."/>
            <person name="Pu L.-L."/>
            <person name="Puazo M."/>
            <person name="Raj R."/>
            <person name="Reid J."/>
            <person name="Rouhana J."/>
            <person name="Saada N."/>
            <person name="Shang Y."/>
            <person name="Simmons D."/>
            <person name="Thornton R."/>
            <person name="Warren J."/>
            <person name="Weissenberger G."/>
            <person name="Zhang J."/>
            <person name="Zhang L."/>
            <person name="Zhou C."/>
            <person name="Zhu D."/>
            <person name="Muzny D."/>
            <person name="Worley K."/>
            <person name="Gibbs R."/>
        </authorList>
    </citation>
    <scope>NUCLEOTIDE SEQUENCE [LARGE SCALE GENOMIC DNA]</scope>
    <source>
        <strain evidence="1 2">DSM 15436</strain>
    </source>
</reference>
<dbReference type="STRING" id="525245.HMPREF0044_1090"/>
<evidence type="ECO:0000313" key="2">
    <source>
        <dbReference type="Proteomes" id="UP000010301"/>
    </source>
</evidence>
<organism evidence="1 2">
    <name type="scientific">Gleimia coleocanis DSM 15436</name>
    <dbReference type="NCBI Taxonomy" id="525245"/>
    <lineage>
        <taxon>Bacteria</taxon>
        <taxon>Bacillati</taxon>
        <taxon>Actinomycetota</taxon>
        <taxon>Actinomycetes</taxon>
        <taxon>Actinomycetales</taxon>
        <taxon>Actinomycetaceae</taxon>
        <taxon>Gleimia</taxon>
    </lineage>
</organism>
<dbReference type="InterPro" id="IPR023214">
    <property type="entry name" value="HAD_sf"/>
</dbReference>
<dbReference type="eggNOG" id="COG0637">
    <property type="taxonomic scope" value="Bacteria"/>
</dbReference>
<dbReference type="PANTHER" id="PTHR18901">
    <property type="entry name" value="2-DEOXYGLUCOSE-6-PHOSPHATE PHOSPHATASE 2"/>
    <property type="match status" value="1"/>
</dbReference>
<dbReference type="InterPro" id="IPR023198">
    <property type="entry name" value="PGP-like_dom2"/>
</dbReference>